<accession>A0ABV7J995</accession>
<keyword evidence="1" id="KW-0732">Signal</keyword>
<dbReference type="InterPro" id="IPR006626">
    <property type="entry name" value="PbH1"/>
</dbReference>
<dbReference type="SMART" id="SM00710">
    <property type="entry name" value="PbH1"/>
    <property type="match status" value="6"/>
</dbReference>
<feature type="chain" id="PRO_5045101556" evidence="1">
    <location>
        <begin position="20"/>
        <end position="694"/>
    </location>
</feature>
<organism evidence="3 4">
    <name type="scientific">Marinicella sediminis</name>
    <dbReference type="NCBI Taxonomy" id="1792834"/>
    <lineage>
        <taxon>Bacteria</taxon>
        <taxon>Pseudomonadati</taxon>
        <taxon>Pseudomonadota</taxon>
        <taxon>Gammaproteobacteria</taxon>
        <taxon>Lysobacterales</taxon>
        <taxon>Marinicellaceae</taxon>
        <taxon>Marinicella</taxon>
    </lineage>
</organism>
<reference evidence="4" key="1">
    <citation type="journal article" date="2019" name="Int. J. Syst. Evol. Microbiol.">
        <title>The Global Catalogue of Microorganisms (GCM) 10K type strain sequencing project: providing services to taxonomists for standard genome sequencing and annotation.</title>
        <authorList>
            <consortium name="The Broad Institute Genomics Platform"/>
            <consortium name="The Broad Institute Genome Sequencing Center for Infectious Disease"/>
            <person name="Wu L."/>
            <person name="Ma J."/>
        </authorList>
    </citation>
    <scope>NUCLEOTIDE SEQUENCE [LARGE SCALE GENOMIC DNA]</scope>
    <source>
        <strain evidence="4">KCTC 42953</strain>
    </source>
</reference>
<dbReference type="InterPro" id="IPR012334">
    <property type="entry name" value="Pectin_lyas_fold"/>
</dbReference>
<evidence type="ECO:0000259" key="2">
    <source>
        <dbReference type="Pfam" id="PF13229"/>
    </source>
</evidence>
<keyword evidence="4" id="KW-1185">Reference proteome</keyword>
<dbReference type="Pfam" id="PF13229">
    <property type="entry name" value="Beta_helix"/>
    <property type="match status" value="1"/>
</dbReference>
<dbReference type="InterPro" id="IPR026457">
    <property type="entry name" value="CSLREA_Nterm"/>
</dbReference>
<dbReference type="InterPro" id="IPR011050">
    <property type="entry name" value="Pectin_lyase_fold/virulence"/>
</dbReference>
<dbReference type="RefSeq" id="WP_109862349.1">
    <property type="nucleotide sequence ID" value="NZ_JBHRTS010000005.1"/>
</dbReference>
<feature type="signal peptide" evidence="1">
    <location>
        <begin position="1"/>
        <end position="19"/>
    </location>
</feature>
<protein>
    <submittedName>
        <fullName evidence="3">CSLREA domain-containing protein</fullName>
    </submittedName>
</protein>
<proteinExistence type="predicted"/>
<gene>
    <name evidence="3" type="ORF">ACFODZ_10665</name>
</gene>
<dbReference type="Gene3D" id="2.160.20.10">
    <property type="entry name" value="Single-stranded right-handed beta-helix, Pectin lyase-like"/>
    <property type="match status" value="1"/>
</dbReference>
<dbReference type="EMBL" id="JBHRTS010000005">
    <property type="protein sequence ID" value="MFC3194700.1"/>
    <property type="molecule type" value="Genomic_DNA"/>
</dbReference>
<evidence type="ECO:0000313" key="4">
    <source>
        <dbReference type="Proteomes" id="UP001595533"/>
    </source>
</evidence>
<dbReference type="SUPFAM" id="SSF51126">
    <property type="entry name" value="Pectin lyase-like"/>
    <property type="match status" value="1"/>
</dbReference>
<comment type="caution">
    <text evidence="3">The sequence shown here is derived from an EMBL/GenBank/DDBJ whole genome shotgun (WGS) entry which is preliminary data.</text>
</comment>
<evidence type="ECO:0000256" key="1">
    <source>
        <dbReference type="SAM" id="SignalP"/>
    </source>
</evidence>
<dbReference type="InterPro" id="IPR039448">
    <property type="entry name" value="Beta_helix"/>
</dbReference>
<dbReference type="NCBIfam" id="TIGR04214">
    <property type="entry name" value="CSLREA_Nterm"/>
    <property type="match status" value="1"/>
</dbReference>
<feature type="domain" description="Right handed beta helix" evidence="2">
    <location>
        <begin position="282"/>
        <end position="447"/>
    </location>
</feature>
<dbReference type="Proteomes" id="UP001595533">
    <property type="component" value="Unassembled WGS sequence"/>
</dbReference>
<name>A0ABV7J995_9GAMM</name>
<evidence type="ECO:0000313" key="3">
    <source>
        <dbReference type="EMBL" id="MFC3194700.1"/>
    </source>
</evidence>
<sequence>MRYLIMLLAILMMNTRIQAATFTVNTTADADVCDAVTCTLRGAINAALAVGGADVIEFDIPADALNENYFSGGSGQTAFQYWSIQPTSELPALLDITIDGTSAGSSVAGNPTIVLDGSLAGDINPGAWDTLDGLTLLENSEVTGLAIINWFNAGIRMGYLDTDDPAGFNNTVTASWLGLNVPYGQASAPNKYGITISTNDGSNNIIGGNMDTAGNVISGNLQYGVQFEYWISGGAVALLGNKIGTDPSGLIAVPNDVTGVTIWSQAQANIIIGFDFPGLGNLISGNNLTGVLVVPTDEENLISISGNLIGTDITGMSALPNREGVVLSYGRQMTVEGNVISGNSGVGLTVSTSSPSPLRRVQVISNLIGVAADGQTPLPNLGGGVYSSGIAIDTVIGKPGEGNVIAYNQCGPNWGCGIAVSGFTNNVIEIRHNSIYNNENEGIDLESDRFTPNDAGDFDSGANRLQNFPDINSAQHDPDGNRINLNFWVDSHNGASDYPITLDVYAADSDGQEGQTWLASTTFTESQYLAGNPITRTMTAAAAVAENDVIVVTATEGGGRTSEFSPGFVLAGQPDFSIACPNTRITTSPSLSCTVGCEAEAVNGWADEVGLSCTHPDSSCLFVPSDEITWTQAVMPFDVDIMHTAATPGVYLNEVVGSFDAQGGTITRQEVITIEQLTDEDYLFVDGFDGVICQ</sequence>